<evidence type="ECO:0000313" key="3">
    <source>
        <dbReference type="Proteomes" id="UP000703269"/>
    </source>
</evidence>
<name>A0A9P3GLC8_9APHY</name>
<dbReference type="EMBL" id="BPQB01000072">
    <property type="protein sequence ID" value="GJE97442.1"/>
    <property type="molecule type" value="Genomic_DNA"/>
</dbReference>
<evidence type="ECO:0000256" key="1">
    <source>
        <dbReference type="SAM" id="MobiDB-lite"/>
    </source>
</evidence>
<comment type="caution">
    <text evidence="2">The sequence shown here is derived from an EMBL/GenBank/DDBJ whole genome shotgun (WGS) entry which is preliminary data.</text>
</comment>
<accession>A0A9P3GLC8</accession>
<proteinExistence type="predicted"/>
<reference evidence="2 3" key="1">
    <citation type="submission" date="2021-08" db="EMBL/GenBank/DDBJ databases">
        <title>Draft Genome Sequence of Phanerochaete sordida strain YK-624.</title>
        <authorList>
            <person name="Mori T."/>
            <person name="Dohra H."/>
            <person name="Suzuki T."/>
            <person name="Kawagishi H."/>
            <person name="Hirai H."/>
        </authorList>
    </citation>
    <scope>NUCLEOTIDE SEQUENCE [LARGE SCALE GENOMIC DNA]</scope>
    <source>
        <strain evidence="2 3">YK-624</strain>
    </source>
</reference>
<gene>
    <name evidence="2" type="ORF">PsYK624_136610</name>
</gene>
<feature type="region of interest" description="Disordered" evidence="1">
    <location>
        <begin position="1"/>
        <end position="61"/>
    </location>
</feature>
<feature type="compositionally biased region" description="Polar residues" evidence="1">
    <location>
        <begin position="1"/>
        <end position="10"/>
    </location>
</feature>
<evidence type="ECO:0000313" key="2">
    <source>
        <dbReference type="EMBL" id="GJE97442.1"/>
    </source>
</evidence>
<organism evidence="2 3">
    <name type="scientific">Phanerochaete sordida</name>
    <dbReference type="NCBI Taxonomy" id="48140"/>
    <lineage>
        <taxon>Eukaryota</taxon>
        <taxon>Fungi</taxon>
        <taxon>Dikarya</taxon>
        <taxon>Basidiomycota</taxon>
        <taxon>Agaricomycotina</taxon>
        <taxon>Agaricomycetes</taxon>
        <taxon>Polyporales</taxon>
        <taxon>Phanerochaetaceae</taxon>
        <taxon>Phanerochaete</taxon>
    </lineage>
</organism>
<feature type="compositionally biased region" description="Basic and acidic residues" evidence="1">
    <location>
        <begin position="26"/>
        <end position="40"/>
    </location>
</feature>
<dbReference type="Proteomes" id="UP000703269">
    <property type="component" value="Unassembled WGS sequence"/>
</dbReference>
<sequence length="61" mass="6928">MESTAASTPASYRRKLGRSSSRQRYLIRDFGGRTVHRPDCRAPPWRAPQDRSAITDELPVV</sequence>
<protein>
    <submittedName>
        <fullName evidence="2">Uncharacterized protein</fullName>
    </submittedName>
</protein>
<keyword evidence="3" id="KW-1185">Reference proteome</keyword>
<dbReference type="AlphaFoldDB" id="A0A9P3GLC8"/>